<feature type="non-terminal residue" evidence="1">
    <location>
        <position position="1"/>
    </location>
</feature>
<organism evidence="1">
    <name type="scientific">marine metagenome</name>
    <dbReference type="NCBI Taxonomy" id="408172"/>
    <lineage>
        <taxon>unclassified sequences</taxon>
        <taxon>metagenomes</taxon>
        <taxon>ecological metagenomes</taxon>
    </lineage>
</organism>
<dbReference type="Gene3D" id="2.60.120.620">
    <property type="entry name" value="q2cbj1_9rhob like domain"/>
    <property type="match status" value="1"/>
</dbReference>
<gene>
    <name evidence="1" type="ORF">METZ01_LOCUS506514</name>
</gene>
<evidence type="ECO:0008006" key="2">
    <source>
        <dbReference type="Google" id="ProtNLM"/>
    </source>
</evidence>
<accession>A0A383EB98</accession>
<dbReference type="InterPro" id="IPR008775">
    <property type="entry name" value="Phytyl_CoA_dOase-like"/>
</dbReference>
<feature type="non-terminal residue" evidence="1">
    <location>
        <position position="231"/>
    </location>
</feature>
<dbReference type="AlphaFoldDB" id="A0A383EB98"/>
<name>A0A383EB98_9ZZZZ</name>
<dbReference type="Pfam" id="PF05721">
    <property type="entry name" value="PhyH"/>
    <property type="match status" value="1"/>
</dbReference>
<sequence length="231" mass="25226">SLPEDTFTAANGGVNQRVWMLVNKGGVFRDLVTHPFMTPLIEFLLGPHFLLSTLSANIAKPGGIEMGLHTDQWWMPRPMPRNEDHVAPGAVTRGEYYGTGNADLTRLINPPCACNVMYCLNDFTALNGGTRLVPKSHLTGLQPPPDVPHTLSSLGMEAKAGSAILFEGRTWHGTGANRSNGPRLGLLATYCAPQFRAQENYTLGIDPKVRDEASPELLARLGFKVWNSYGR</sequence>
<evidence type="ECO:0000313" key="1">
    <source>
        <dbReference type="EMBL" id="SVE53660.1"/>
    </source>
</evidence>
<dbReference type="SUPFAM" id="SSF51197">
    <property type="entry name" value="Clavaminate synthase-like"/>
    <property type="match status" value="1"/>
</dbReference>
<reference evidence="1" key="1">
    <citation type="submission" date="2018-05" db="EMBL/GenBank/DDBJ databases">
        <authorList>
            <person name="Lanie J.A."/>
            <person name="Ng W.-L."/>
            <person name="Kazmierczak K.M."/>
            <person name="Andrzejewski T.M."/>
            <person name="Davidsen T.M."/>
            <person name="Wayne K.J."/>
            <person name="Tettelin H."/>
            <person name="Glass J.I."/>
            <person name="Rusch D."/>
            <person name="Podicherti R."/>
            <person name="Tsui H.-C.T."/>
            <person name="Winkler M.E."/>
        </authorList>
    </citation>
    <scope>NUCLEOTIDE SEQUENCE</scope>
</reference>
<protein>
    <recommendedName>
        <fullName evidence="2">Phytanoyl-CoA dioxygenase family protein</fullName>
    </recommendedName>
</protein>
<dbReference type="EMBL" id="UINC01224157">
    <property type="protein sequence ID" value="SVE53660.1"/>
    <property type="molecule type" value="Genomic_DNA"/>
</dbReference>
<proteinExistence type="predicted"/>